<dbReference type="CDD" id="cd02891">
    <property type="entry name" value="A2M_like"/>
    <property type="match status" value="1"/>
</dbReference>
<dbReference type="SMART" id="SM01359">
    <property type="entry name" value="A2M_N_2"/>
    <property type="match status" value="1"/>
</dbReference>
<dbReference type="Pfam" id="PF17962">
    <property type="entry name" value="bMG6"/>
    <property type="match status" value="1"/>
</dbReference>
<keyword evidence="3" id="KW-1003">Cell membrane</keyword>
<evidence type="ECO:0000259" key="5">
    <source>
        <dbReference type="SMART" id="SM01360"/>
    </source>
</evidence>
<name>A0ABS5XCR0_9GAMM</name>
<dbReference type="Pfam" id="PF17970">
    <property type="entry name" value="bMG1"/>
    <property type="match status" value="1"/>
</dbReference>
<dbReference type="InterPro" id="IPR011625">
    <property type="entry name" value="A2M_N_BRD"/>
</dbReference>
<dbReference type="Pfam" id="PF17973">
    <property type="entry name" value="bMG10"/>
    <property type="match status" value="1"/>
</dbReference>
<dbReference type="InterPro" id="IPR041462">
    <property type="entry name" value="Bact_A2M_MG6"/>
</dbReference>
<protein>
    <recommendedName>
        <fullName evidence="3">Alpha-2-macroglobulin</fullName>
    </recommendedName>
</protein>
<dbReference type="InterPro" id="IPR001599">
    <property type="entry name" value="Macroglobln_a2"/>
</dbReference>
<dbReference type="RefSeq" id="WP_215371317.1">
    <property type="nucleotide sequence ID" value="NZ_JAGTIS010000002.1"/>
</dbReference>
<dbReference type="SMART" id="SM01419">
    <property type="entry name" value="Thiol-ester_cl"/>
    <property type="match status" value="1"/>
</dbReference>
<keyword evidence="3" id="KW-0472">Membrane</keyword>
<gene>
    <name evidence="6" type="ORF">J7302_04925</name>
</gene>
<keyword evidence="3" id="KW-0646">Protease inhibitor</keyword>
<keyword evidence="2" id="KW-0732">Signal</keyword>
<dbReference type="Pfam" id="PF01835">
    <property type="entry name" value="MG2"/>
    <property type="match status" value="1"/>
</dbReference>
<comment type="function">
    <text evidence="3">Protects the bacterial cell from host peptidases.</text>
</comment>
<keyword evidence="7" id="KW-1185">Reference proteome</keyword>
<evidence type="ECO:0000259" key="4">
    <source>
        <dbReference type="SMART" id="SM01359"/>
    </source>
</evidence>
<dbReference type="Gene3D" id="1.50.10.20">
    <property type="match status" value="1"/>
</dbReference>
<dbReference type="InterPro" id="IPR049120">
    <property type="entry name" value="A2M_bMG2"/>
</dbReference>
<accession>A0ABS5XCR0</accession>
<feature type="domain" description="Alpha-2-macroglobulin bait region" evidence="4">
    <location>
        <begin position="739"/>
        <end position="887"/>
    </location>
</feature>
<comment type="caution">
    <text evidence="6">The sequence shown here is derived from an EMBL/GenBank/DDBJ whole genome shotgun (WGS) entry which is preliminary data.</text>
</comment>
<dbReference type="PANTHER" id="PTHR40094">
    <property type="entry name" value="ALPHA-2-MACROGLOBULIN HOMOLOG"/>
    <property type="match status" value="1"/>
</dbReference>
<dbReference type="SUPFAM" id="SSF48239">
    <property type="entry name" value="Terpenoid cyclases/Protein prenyltransferases"/>
    <property type="match status" value="1"/>
</dbReference>
<dbReference type="InterPro" id="IPR047565">
    <property type="entry name" value="Alpha-macroglob_thiol-ester_cl"/>
</dbReference>
<sequence>MRKKGPLLAVVLSLLSACDSSPPEQPVSKAPAVAEQQAEQQAARPVLDTALLAKRYAGRELKIIDVSEVQLDGASALSVTLSVPLDPEQKFAERLHLVDTTSGKVDGAWELSDNLMELRLRHLEPKRKLVLTIDPGLRAVNDALLAEEHVTRLETRDLQAAVGFASRGSLLPTRLAEGLPVIALNVDKIDVDFFRVKAEALPAFLARWGKRGSLDIWQSRELLKLADLVYTGRFDLNPARNTRETLLLPIAGLEPMKQPGVYLAVMKEAGSYDYSNPATLFTLSDIGLSAHRYRDRLDVFAQALEGGAAQGDITLELLNGDGRVLAEGKTDAKGHAQLPLSTKAEVLIAHQGEQTSLLRLSAPALDLAEFDIAGPASHALQFFVFGPRDLYRPGETVLLNALLRDADGHEVKGQPVTVEVRRPDEQVSRRFVWEAGEGGLYQYQLQLSGEAPTGRWQLLFDLGDGKPQLYEFLVEDFLPERLALDLKGSDQPFTPTDNARFAIEGRYLYGAPASGNRLTGQLYVRPLREAVQALPGYQFGSVTEGELSQDIELDETTLDANGKTQLDIETRWGDAKSPLQIILQASLQESGGRPITRRLVQPVWPAGRLPGLRALFEGEETDADSVAEFELLVADPAGNKLAADDLKVRLVRERRDYYWNYSESDGWTYHFNEKYLNLAEESVSVAAGGTAKVSFPVEWGPYRLEVEDPQTGITSSLRFWAGYRWQDNAEGGAVRPDQVKLALDRPAYAAGDMAKVTITPPAPGSGYLLVESADGPLWWQPIDVPVEGRTFDILLAKDWARHDLYVSALVVRPGERKANVTPKRAVGLLHLPLERAPRKLALTLTAPEKMRPKQPLAVQVQAKNADGSIPKQVHVLVAAVDVGILNITRYATPDPFAALFGRKAYGADQLDVYGQLIEAGQGRLASLAFGGDAALAGGGKRPQTSVTIVALQSAPVALDEQGRGQVSLDIPDFNGELRLMAQAWTDERYGMAEARTVVAAPLVAEIAAPRFLAGGDLTTLALDLTNLSGKPQRLDVNLSSEGQLDLGQSAGGQTAPIQLSEGQRTTLHIPVRAVGGYGQGKIKVTVNGLELPGENLPPFSREWTLGVRPAYPAQLKQFRAVLKGDTWNLPIGSLDAFEPDGREALLQLSSRPPLNLGEQIRALKAYPYGCAEQTTSGLYPSLYADAALLKRLGLESEPDEQRRKAIELGIERLLSMQRYNGSFGLWGAEGEEEYWLTAYVTDFLLRAREQGLAVPPEALKKASERLLRYLQERSLIEISYSQNADHTRFAVQAYAGYVLARSQQAPLGALRSLWERRADARSGLPLVQLAVAFKLMGDAPRAEQALQLGLTQRRESRDWLADYGSPLRDQALILALLEEHNLAAGTREQRLFELADLVAGERWLSTQERNALYLAGRGYLVKPEPNWLARLTVGEQQRELSNLQPGLKLEGTLLSEPLSIASSSSEPLYQQLTLSGYPLAAPTASGENLNIRREYLGLDGQRLNEGGLESGELVLVHLAIEAKERVPDALVVDLLPAGLELENQNLAQSSASLDNASSTVKEWQKSMQNAAIKHQEFRDDRYVAALDVSDYGTTHLLYLARAVTPGRYRVPPPQVESMYRPNWQAIGETPGDLVVKGK</sequence>
<dbReference type="Proteomes" id="UP001519667">
    <property type="component" value="Unassembled WGS sequence"/>
</dbReference>
<dbReference type="InterPro" id="IPR026284">
    <property type="entry name" value="A2MG_proteobact"/>
</dbReference>
<dbReference type="Pfam" id="PF07678">
    <property type="entry name" value="TED_complement"/>
    <property type="match status" value="1"/>
</dbReference>
<dbReference type="PIRSF" id="PIRSF038980">
    <property type="entry name" value="A2M_bac"/>
    <property type="match status" value="1"/>
</dbReference>
<proteinExistence type="inferred from homology"/>
<dbReference type="InterPro" id="IPR011626">
    <property type="entry name" value="Alpha-macroglobulin_TED"/>
</dbReference>
<evidence type="ECO:0000313" key="6">
    <source>
        <dbReference type="EMBL" id="MBT8765474.1"/>
    </source>
</evidence>
<dbReference type="Pfam" id="PF17972">
    <property type="entry name" value="bMG5"/>
    <property type="match status" value="1"/>
</dbReference>
<evidence type="ECO:0000256" key="3">
    <source>
        <dbReference type="PIRNR" id="PIRNR038980"/>
    </source>
</evidence>
<dbReference type="InterPro" id="IPR002890">
    <property type="entry name" value="MG2"/>
</dbReference>
<evidence type="ECO:0000313" key="7">
    <source>
        <dbReference type="Proteomes" id="UP001519667"/>
    </source>
</evidence>
<organism evidence="6 7">
    <name type="scientific">Metapseudomonas boanensis</name>
    <dbReference type="NCBI Taxonomy" id="2822138"/>
    <lineage>
        <taxon>Bacteria</taxon>
        <taxon>Pseudomonadati</taxon>
        <taxon>Pseudomonadota</taxon>
        <taxon>Gammaproteobacteria</taxon>
        <taxon>Pseudomonadales</taxon>
        <taxon>Pseudomonadaceae</taxon>
        <taxon>Metapseudomonas</taxon>
    </lineage>
</organism>
<dbReference type="InterPro" id="IPR041246">
    <property type="entry name" value="Bact_MG10"/>
</dbReference>
<dbReference type="Pfam" id="PF11974">
    <property type="entry name" value="bMG3"/>
    <property type="match status" value="1"/>
</dbReference>
<evidence type="ECO:0000256" key="1">
    <source>
        <dbReference type="ARBA" id="ARBA00010556"/>
    </source>
</evidence>
<feature type="domain" description="Alpha-2-macroglobulin" evidence="5">
    <location>
        <begin position="949"/>
        <end position="1038"/>
    </location>
</feature>
<dbReference type="PANTHER" id="PTHR40094:SF1">
    <property type="entry name" value="UBIQUITIN DOMAIN-CONTAINING PROTEIN"/>
    <property type="match status" value="1"/>
</dbReference>
<dbReference type="SMART" id="SM01360">
    <property type="entry name" value="A2M"/>
    <property type="match status" value="1"/>
</dbReference>
<dbReference type="InterPro" id="IPR041203">
    <property type="entry name" value="Bact_A2M_MG5"/>
</dbReference>
<dbReference type="InterPro" id="IPR051802">
    <property type="entry name" value="YfhM-like"/>
</dbReference>
<dbReference type="InterPro" id="IPR008930">
    <property type="entry name" value="Terpenoid_cyclase/PrenylTrfase"/>
</dbReference>
<evidence type="ECO:0000256" key="2">
    <source>
        <dbReference type="ARBA" id="ARBA00022729"/>
    </source>
</evidence>
<dbReference type="Pfam" id="PF07703">
    <property type="entry name" value="A2M_BRD"/>
    <property type="match status" value="1"/>
</dbReference>
<dbReference type="PROSITE" id="PS51257">
    <property type="entry name" value="PROKAR_LIPOPROTEIN"/>
    <property type="match status" value="1"/>
</dbReference>
<comment type="similarity">
    <text evidence="1">Belongs to the protease inhibitor I39 (alpha-2-macroglobulin) family. Bacterial alpha-2-macroglobulin subfamily.</text>
</comment>
<dbReference type="EMBL" id="JAGTIS010000002">
    <property type="protein sequence ID" value="MBT8765474.1"/>
    <property type="molecule type" value="Genomic_DNA"/>
</dbReference>
<dbReference type="Pfam" id="PF00207">
    <property type="entry name" value="A2M"/>
    <property type="match status" value="1"/>
</dbReference>
<dbReference type="Pfam" id="PF21142">
    <property type="entry name" value="A2M_bMG2"/>
    <property type="match status" value="1"/>
</dbReference>
<dbReference type="InterPro" id="IPR040639">
    <property type="entry name" value="A2MG_MG1"/>
</dbReference>
<reference evidence="6 7" key="1">
    <citation type="submission" date="2021-04" db="EMBL/GenBank/DDBJ databases">
        <title>Pseudomonas boanensis sp. nov., a bacterium isolated from river water used for household purposes in Boane District, Mozambique.</title>
        <authorList>
            <person name="Nicklasson M."/>
            <person name="Martin-Rodriguez A.J."/>
            <person name="Thorell K."/>
            <person name="Neves L."/>
            <person name="Mussagy A."/>
            <person name="Rydberg H.A."/>
            <person name="Hernroth B."/>
            <person name="Svensson-Stadler L."/>
            <person name="Sjoling A."/>
        </authorList>
    </citation>
    <scope>NUCLEOTIDE SEQUENCE [LARGE SCALE GENOMIC DNA]</scope>
    <source>
        <strain evidence="6 7">DB1</strain>
    </source>
</reference>
<dbReference type="InterPro" id="IPR021868">
    <property type="entry name" value="Alpha_2_Macroglob_MG3"/>
</dbReference>
<dbReference type="Gene3D" id="2.60.40.1930">
    <property type="match status" value="1"/>
</dbReference>